<dbReference type="EMBL" id="BKCJ010004245">
    <property type="protein sequence ID" value="GEU59864.1"/>
    <property type="molecule type" value="Genomic_DNA"/>
</dbReference>
<name>A0A6L2LI02_TANCI</name>
<accession>A0A6L2LI02</accession>
<reference evidence="1" key="1">
    <citation type="journal article" date="2019" name="Sci. Rep.">
        <title>Draft genome of Tanacetum cinerariifolium, the natural source of mosquito coil.</title>
        <authorList>
            <person name="Yamashiro T."/>
            <person name="Shiraishi A."/>
            <person name="Satake H."/>
            <person name="Nakayama K."/>
        </authorList>
    </citation>
    <scope>NUCLEOTIDE SEQUENCE</scope>
</reference>
<protein>
    <submittedName>
        <fullName evidence="1">Uncharacterized protein</fullName>
    </submittedName>
</protein>
<proteinExistence type="predicted"/>
<gene>
    <name evidence="1" type="ORF">Tci_031842</name>
</gene>
<organism evidence="1">
    <name type="scientific">Tanacetum cinerariifolium</name>
    <name type="common">Dalmatian daisy</name>
    <name type="synonym">Chrysanthemum cinerariifolium</name>
    <dbReference type="NCBI Taxonomy" id="118510"/>
    <lineage>
        <taxon>Eukaryota</taxon>
        <taxon>Viridiplantae</taxon>
        <taxon>Streptophyta</taxon>
        <taxon>Embryophyta</taxon>
        <taxon>Tracheophyta</taxon>
        <taxon>Spermatophyta</taxon>
        <taxon>Magnoliopsida</taxon>
        <taxon>eudicotyledons</taxon>
        <taxon>Gunneridae</taxon>
        <taxon>Pentapetalae</taxon>
        <taxon>asterids</taxon>
        <taxon>campanulids</taxon>
        <taxon>Asterales</taxon>
        <taxon>Asteraceae</taxon>
        <taxon>Asteroideae</taxon>
        <taxon>Anthemideae</taxon>
        <taxon>Anthemidinae</taxon>
        <taxon>Tanacetum</taxon>
    </lineage>
</organism>
<comment type="caution">
    <text evidence="1">The sequence shown here is derived from an EMBL/GenBank/DDBJ whole genome shotgun (WGS) entry which is preliminary data.</text>
</comment>
<dbReference type="AlphaFoldDB" id="A0A6L2LI02"/>
<sequence length="146" mass="16435">MSDQWKKFAMGWKGPEVWPESSILDAQRSGETEWPVRLYGPKLSFAANKVDVARNLSYNTGEAHKEVERLEKMDDDSMSILQLAEAIRKECLSSADGMVLCGIKVVLQRLSMEERYLGKFRRLGLGFTLAINANVVVFCLTSETSL</sequence>
<evidence type="ECO:0000313" key="1">
    <source>
        <dbReference type="EMBL" id="GEU59864.1"/>
    </source>
</evidence>